<feature type="transmembrane region" description="Helical" evidence="5">
    <location>
        <begin position="160"/>
        <end position="185"/>
    </location>
</feature>
<dbReference type="Proteomes" id="UP000253868">
    <property type="component" value="Chromosome"/>
</dbReference>
<feature type="compositionally biased region" description="Low complexity" evidence="6">
    <location>
        <begin position="30"/>
        <end position="48"/>
    </location>
</feature>
<feature type="transmembrane region" description="Helical" evidence="5">
    <location>
        <begin position="84"/>
        <end position="105"/>
    </location>
</feature>
<feature type="transmembrane region" description="Helical" evidence="5">
    <location>
        <begin position="232"/>
        <end position="256"/>
    </location>
</feature>
<feature type="transmembrane region" description="Helical" evidence="5">
    <location>
        <begin position="197"/>
        <end position="220"/>
    </location>
</feature>
<organism evidence="8 9">
    <name type="scientific">Streptomyces paludis</name>
    <dbReference type="NCBI Taxonomy" id="2282738"/>
    <lineage>
        <taxon>Bacteria</taxon>
        <taxon>Bacillati</taxon>
        <taxon>Actinomycetota</taxon>
        <taxon>Actinomycetes</taxon>
        <taxon>Kitasatosporales</taxon>
        <taxon>Streptomycetaceae</taxon>
        <taxon>Streptomyces</taxon>
    </lineage>
</organism>
<keyword evidence="9" id="KW-1185">Reference proteome</keyword>
<dbReference type="PANTHER" id="PTHR43229:SF2">
    <property type="entry name" value="NODULATION PROTEIN J"/>
    <property type="match status" value="1"/>
</dbReference>
<dbReference type="GO" id="GO:0140359">
    <property type="term" value="F:ABC-type transporter activity"/>
    <property type="evidence" value="ECO:0007669"/>
    <property type="project" value="InterPro"/>
</dbReference>
<dbReference type="PROSITE" id="PS51012">
    <property type="entry name" value="ABC_TM2"/>
    <property type="match status" value="1"/>
</dbReference>
<evidence type="ECO:0000256" key="5">
    <source>
        <dbReference type="RuleBase" id="RU361157"/>
    </source>
</evidence>
<dbReference type="InterPro" id="IPR047817">
    <property type="entry name" value="ABC2_TM_bact-type"/>
</dbReference>
<feature type="transmembrane region" description="Helical" evidence="5">
    <location>
        <begin position="285"/>
        <end position="305"/>
    </location>
</feature>
<evidence type="ECO:0000259" key="7">
    <source>
        <dbReference type="PROSITE" id="PS51012"/>
    </source>
</evidence>
<dbReference type="PANTHER" id="PTHR43229">
    <property type="entry name" value="NODULATION PROTEIN J"/>
    <property type="match status" value="1"/>
</dbReference>
<reference evidence="9" key="1">
    <citation type="submission" date="2018-07" db="EMBL/GenBank/DDBJ databases">
        <authorList>
            <person name="Zhao J."/>
        </authorList>
    </citation>
    <scope>NUCLEOTIDE SEQUENCE [LARGE SCALE GENOMIC DNA]</scope>
    <source>
        <strain evidence="9">GSSD-12</strain>
    </source>
</reference>
<dbReference type="AlphaFoldDB" id="A0A345HLD8"/>
<sequence length="311" mass="32286">MNTSAPTNTSTTTRPSSGPGAGAGAGADSGAGVTPGSAPSSAMAPAAGSDEGRIGLRANMRHIGALARRNALQIKADPESMFDVLLMPIIFTLLFVYVFGGSVGASLGGDRDAYVNYVVPGLMAMMGMNIAMAVGTGVNDDFRKGVMDRFRTMPIARSSVLIAKIVVELGRMLIAITILLSMGFLLGLEIKTSVIELLAAVGLSAVFGASLMWIFILLGLTMKTAQAVQGVAMLVIMPLQFGSSIFAPTATMPGWLQWFTDYNPLSGLADAARGLINGGPVAHSVWMTLAWSAGITLVTAPLAVAKFRKKS</sequence>
<accession>A0A345HLD8</accession>
<gene>
    <name evidence="8" type="ORF">DVK44_07165</name>
</gene>
<feature type="transmembrane region" description="Helical" evidence="5">
    <location>
        <begin position="117"/>
        <end position="139"/>
    </location>
</feature>
<evidence type="ECO:0000313" key="9">
    <source>
        <dbReference type="Proteomes" id="UP000253868"/>
    </source>
</evidence>
<feature type="region of interest" description="Disordered" evidence="6">
    <location>
        <begin position="1"/>
        <end position="48"/>
    </location>
</feature>
<evidence type="ECO:0000256" key="4">
    <source>
        <dbReference type="ARBA" id="ARBA00023136"/>
    </source>
</evidence>
<evidence type="ECO:0000256" key="2">
    <source>
        <dbReference type="ARBA" id="ARBA00022692"/>
    </source>
</evidence>
<keyword evidence="2 5" id="KW-0812">Transmembrane</keyword>
<proteinExistence type="inferred from homology"/>
<feature type="compositionally biased region" description="Low complexity" evidence="6">
    <location>
        <begin position="1"/>
        <end position="18"/>
    </location>
</feature>
<evidence type="ECO:0000256" key="1">
    <source>
        <dbReference type="ARBA" id="ARBA00004141"/>
    </source>
</evidence>
<dbReference type="Pfam" id="PF01061">
    <property type="entry name" value="ABC2_membrane"/>
    <property type="match status" value="1"/>
</dbReference>
<dbReference type="GO" id="GO:0005886">
    <property type="term" value="C:plasma membrane"/>
    <property type="evidence" value="ECO:0007669"/>
    <property type="project" value="UniProtKB-SubCell"/>
</dbReference>
<dbReference type="OrthoDB" id="8988363at2"/>
<keyword evidence="3 5" id="KW-1133">Transmembrane helix</keyword>
<dbReference type="KEGG" id="spad:DVK44_07165"/>
<keyword evidence="4 5" id="KW-0472">Membrane</keyword>
<evidence type="ECO:0000313" key="8">
    <source>
        <dbReference type="EMBL" id="AXG77512.1"/>
    </source>
</evidence>
<dbReference type="InterPro" id="IPR013525">
    <property type="entry name" value="ABC2_TM"/>
</dbReference>
<feature type="compositionally biased region" description="Gly residues" evidence="6">
    <location>
        <begin position="19"/>
        <end position="29"/>
    </location>
</feature>
<keyword evidence="5" id="KW-0813">Transport</keyword>
<comment type="subcellular location">
    <subcellularLocation>
        <location evidence="5">Cell membrane</location>
        <topology evidence="5">Multi-pass membrane protein</topology>
    </subcellularLocation>
    <subcellularLocation>
        <location evidence="1">Membrane</location>
        <topology evidence="1">Multi-pass membrane protein</topology>
    </subcellularLocation>
</comment>
<evidence type="ECO:0000256" key="6">
    <source>
        <dbReference type="SAM" id="MobiDB-lite"/>
    </source>
</evidence>
<feature type="domain" description="ABC transmembrane type-2" evidence="7">
    <location>
        <begin position="79"/>
        <end position="310"/>
    </location>
</feature>
<name>A0A345HLD8_9ACTN</name>
<protein>
    <recommendedName>
        <fullName evidence="5">Transport permease protein</fullName>
    </recommendedName>
</protein>
<dbReference type="InterPro" id="IPR051784">
    <property type="entry name" value="Nod_factor_ABC_transporter"/>
</dbReference>
<dbReference type="EMBL" id="CP031194">
    <property type="protein sequence ID" value="AXG77512.1"/>
    <property type="molecule type" value="Genomic_DNA"/>
</dbReference>
<keyword evidence="5" id="KW-1003">Cell membrane</keyword>
<comment type="similarity">
    <text evidence="5">Belongs to the ABC-2 integral membrane protein family.</text>
</comment>
<evidence type="ECO:0000256" key="3">
    <source>
        <dbReference type="ARBA" id="ARBA00022989"/>
    </source>
</evidence>